<protein>
    <submittedName>
        <fullName evidence="3">Uncharacterized protein</fullName>
    </submittedName>
</protein>
<dbReference type="AlphaFoldDB" id="A0AAW0GQR7"/>
<organism evidence="3 4">
    <name type="scientific">Cerrena zonata</name>
    <dbReference type="NCBI Taxonomy" id="2478898"/>
    <lineage>
        <taxon>Eukaryota</taxon>
        <taxon>Fungi</taxon>
        <taxon>Dikarya</taxon>
        <taxon>Basidiomycota</taxon>
        <taxon>Agaricomycotina</taxon>
        <taxon>Agaricomycetes</taxon>
        <taxon>Polyporales</taxon>
        <taxon>Cerrenaceae</taxon>
        <taxon>Cerrena</taxon>
    </lineage>
</organism>
<feature type="compositionally biased region" description="Polar residues" evidence="2">
    <location>
        <begin position="183"/>
        <end position="195"/>
    </location>
</feature>
<evidence type="ECO:0000256" key="2">
    <source>
        <dbReference type="SAM" id="MobiDB-lite"/>
    </source>
</evidence>
<feature type="region of interest" description="Disordered" evidence="2">
    <location>
        <begin position="117"/>
        <end position="195"/>
    </location>
</feature>
<accession>A0AAW0GQR7</accession>
<evidence type="ECO:0000313" key="4">
    <source>
        <dbReference type="Proteomes" id="UP001385951"/>
    </source>
</evidence>
<keyword evidence="4" id="KW-1185">Reference proteome</keyword>
<evidence type="ECO:0000313" key="3">
    <source>
        <dbReference type="EMBL" id="KAK7691555.1"/>
    </source>
</evidence>
<dbReference type="Proteomes" id="UP001385951">
    <property type="component" value="Unassembled WGS sequence"/>
</dbReference>
<proteinExistence type="predicted"/>
<feature type="compositionally biased region" description="Basic and acidic residues" evidence="2">
    <location>
        <begin position="157"/>
        <end position="166"/>
    </location>
</feature>
<feature type="coiled-coil region" evidence="1">
    <location>
        <begin position="281"/>
        <end position="322"/>
    </location>
</feature>
<sequence length="355" mass="39604">MALVLVIQLQGQGARNLSADEGRGLPRYVADVHCVLDTLKIPMPQSLVPIWKSGIIRGIYSNEAANSMFYNALEAGFARARRIPPLLEKYSIKVLRLVDARNKKCFLSSDREPHTSLADYMYPPRSLPSSAGPSRSRISDSNTINPNTVAPNKRRRVSTEDHDIAMERLLSIRRSTEYKPTDGGTSSAQTNVTQNVVSPSRRYDHYNSSFLSAPRSTSSDAVELAQRTLWDTRRELGTLRSKEIALISRLKQLGETDSTTCSEVLSSEESKNNVYLKGAPLAKLEDDLRSVQIENQTLHSQLQAERSRRKQLEGLLSKAQGEENSELLFIPAMLSAMESLSRLSQEVLEAARKDD</sequence>
<gene>
    <name evidence="3" type="ORF">QCA50_004954</name>
</gene>
<feature type="compositionally biased region" description="Polar residues" evidence="2">
    <location>
        <begin position="139"/>
        <end position="150"/>
    </location>
</feature>
<keyword evidence="1" id="KW-0175">Coiled coil</keyword>
<comment type="caution">
    <text evidence="3">The sequence shown here is derived from an EMBL/GenBank/DDBJ whole genome shotgun (WGS) entry which is preliminary data.</text>
</comment>
<dbReference type="EMBL" id="JASBNA010000005">
    <property type="protein sequence ID" value="KAK7691555.1"/>
    <property type="molecule type" value="Genomic_DNA"/>
</dbReference>
<evidence type="ECO:0000256" key="1">
    <source>
        <dbReference type="SAM" id="Coils"/>
    </source>
</evidence>
<name>A0AAW0GQR7_9APHY</name>
<reference evidence="3 4" key="1">
    <citation type="submission" date="2022-09" db="EMBL/GenBank/DDBJ databases">
        <authorList>
            <person name="Palmer J.M."/>
        </authorList>
    </citation>
    <scope>NUCLEOTIDE SEQUENCE [LARGE SCALE GENOMIC DNA]</scope>
    <source>
        <strain evidence="3 4">DSM 7382</strain>
    </source>
</reference>